<dbReference type="AlphaFoldDB" id="A0A0E9ULE5"/>
<sequence length="44" mass="5073">MLFCPLEFQNNSPERSVWLKKKQRSGIPRPRWAFFPLPSAAGPS</sequence>
<reference evidence="1" key="2">
    <citation type="journal article" date="2015" name="Fish Shellfish Immunol.">
        <title>Early steps in the European eel (Anguilla anguilla)-Vibrio vulnificus interaction in the gills: Role of the RtxA13 toxin.</title>
        <authorList>
            <person name="Callol A."/>
            <person name="Pajuelo D."/>
            <person name="Ebbesson L."/>
            <person name="Teles M."/>
            <person name="MacKenzie S."/>
            <person name="Amaro C."/>
        </authorList>
    </citation>
    <scope>NUCLEOTIDE SEQUENCE</scope>
</reference>
<accession>A0A0E9ULE5</accession>
<evidence type="ECO:0000313" key="1">
    <source>
        <dbReference type="EMBL" id="JAH66622.1"/>
    </source>
</evidence>
<organism evidence="1">
    <name type="scientific">Anguilla anguilla</name>
    <name type="common">European freshwater eel</name>
    <name type="synonym">Muraena anguilla</name>
    <dbReference type="NCBI Taxonomy" id="7936"/>
    <lineage>
        <taxon>Eukaryota</taxon>
        <taxon>Metazoa</taxon>
        <taxon>Chordata</taxon>
        <taxon>Craniata</taxon>
        <taxon>Vertebrata</taxon>
        <taxon>Euteleostomi</taxon>
        <taxon>Actinopterygii</taxon>
        <taxon>Neopterygii</taxon>
        <taxon>Teleostei</taxon>
        <taxon>Anguilliformes</taxon>
        <taxon>Anguillidae</taxon>
        <taxon>Anguilla</taxon>
    </lineage>
</organism>
<proteinExistence type="predicted"/>
<reference evidence="1" key="1">
    <citation type="submission" date="2014-11" db="EMBL/GenBank/DDBJ databases">
        <authorList>
            <person name="Amaro Gonzalez C."/>
        </authorList>
    </citation>
    <scope>NUCLEOTIDE SEQUENCE</scope>
</reference>
<name>A0A0E9ULE5_ANGAN</name>
<dbReference type="EMBL" id="GBXM01041955">
    <property type="protein sequence ID" value="JAH66622.1"/>
    <property type="molecule type" value="Transcribed_RNA"/>
</dbReference>
<protein>
    <submittedName>
        <fullName evidence="1">Uncharacterized protein</fullName>
    </submittedName>
</protein>